<dbReference type="Proteomes" id="UP000828390">
    <property type="component" value="Unassembled WGS sequence"/>
</dbReference>
<gene>
    <name evidence="1" type="ORF">DPMN_047821</name>
</gene>
<reference evidence="1" key="2">
    <citation type="submission" date="2020-11" db="EMBL/GenBank/DDBJ databases">
        <authorList>
            <person name="McCartney M.A."/>
            <person name="Auch B."/>
            <person name="Kono T."/>
            <person name="Mallez S."/>
            <person name="Becker A."/>
            <person name="Gohl D.M."/>
            <person name="Silverstein K.A.T."/>
            <person name="Koren S."/>
            <person name="Bechman K.B."/>
            <person name="Herman A."/>
            <person name="Abrahante J.E."/>
            <person name="Garbe J."/>
        </authorList>
    </citation>
    <scope>NUCLEOTIDE SEQUENCE</scope>
    <source>
        <strain evidence="1">Duluth1</strain>
        <tissue evidence="1">Whole animal</tissue>
    </source>
</reference>
<evidence type="ECO:0000313" key="1">
    <source>
        <dbReference type="EMBL" id="KAH3741103.1"/>
    </source>
</evidence>
<name>A0A9D4D8R2_DREPO</name>
<accession>A0A9D4D8R2</accession>
<dbReference type="EMBL" id="JAIWYP010000011">
    <property type="protein sequence ID" value="KAH3741103.1"/>
    <property type="molecule type" value="Genomic_DNA"/>
</dbReference>
<evidence type="ECO:0000313" key="2">
    <source>
        <dbReference type="Proteomes" id="UP000828390"/>
    </source>
</evidence>
<reference evidence="1" key="1">
    <citation type="journal article" date="2019" name="bioRxiv">
        <title>The Genome of the Zebra Mussel, Dreissena polymorpha: A Resource for Invasive Species Research.</title>
        <authorList>
            <person name="McCartney M.A."/>
            <person name="Auch B."/>
            <person name="Kono T."/>
            <person name="Mallez S."/>
            <person name="Zhang Y."/>
            <person name="Obille A."/>
            <person name="Becker A."/>
            <person name="Abrahante J.E."/>
            <person name="Garbe J."/>
            <person name="Badalamenti J.P."/>
            <person name="Herman A."/>
            <person name="Mangelson H."/>
            <person name="Liachko I."/>
            <person name="Sullivan S."/>
            <person name="Sone E.D."/>
            <person name="Koren S."/>
            <person name="Silverstein K.A.T."/>
            <person name="Beckman K.B."/>
            <person name="Gohl D.M."/>
        </authorList>
    </citation>
    <scope>NUCLEOTIDE SEQUENCE</scope>
    <source>
        <strain evidence="1">Duluth1</strain>
        <tissue evidence="1">Whole animal</tissue>
    </source>
</reference>
<protein>
    <submittedName>
        <fullName evidence="1">Uncharacterized protein</fullName>
    </submittedName>
</protein>
<sequence length="127" mass="14575">MAGLADVFSEQERTNWLNGCLGLDIAKHALEVFVDREVMDVHTRMFQTVRCRLNLPATTVCTKCCTANLLKCPTQNVCKKRGKFICMMHDSTNKQPRPCKMKICDEVRDEIIKQHRYGQPSWKKTAA</sequence>
<proteinExistence type="predicted"/>
<comment type="caution">
    <text evidence="1">The sequence shown here is derived from an EMBL/GenBank/DDBJ whole genome shotgun (WGS) entry which is preliminary data.</text>
</comment>
<organism evidence="1 2">
    <name type="scientific">Dreissena polymorpha</name>
    <name type="common">Zebra mussel</name>
    <name type="synonym">Mytilus polymorpha</name>
    <dbReference type="NCBI Taxonomy" id="45954"/>
    <lineage>
        <taxon>Eukaryota</taxon>
        <taxon>Metazoa</taxon>
        <taxon>Spiralia</taxon>
        <taxon>Lophotrochozoa</taxon>
        <taxon>Mollusca</taxon>
        <taxon>Bivalvia</taxon>
        <taxon>Autobranchia</taxon>
        <taxon>Heteroconchia</taxon>
        <taxon>Euheterodonta</taxon>
        <taxon>Imparidentia</taxon>
        <taxon>Neoheterodontei</taxon>
        <taxon>Myida</taxon>
        <taxon>Dreissenoidea</taxon>
        <taxon>Dreissenidae</taxon>
        <taxon>Dreissena</taxon>
    </lineage>
</organism>
<keyword evidence="2" id="KW-1185">Reference proteome</keyword>
<dbReference type="AlphaFoldDB" id="A0A9D4D8R2"/>